<dbReference type="SUPFAM" id="SSF52540">
    <property type="entry name" value="P-loop containing nucleoside triphosphate hydrolases"/>
    <property type="match status" value="1"/>
</dbReference>
<organism evidence="2 3">
    <name type="scientific">Paractinoplanes tereljensis</name>
    <dbReference type="NCBI Taxonomy" id="571912"/>
    <lineage>
        <taxon>Bacteria</taxon>
        <taxon>Bacillati</taxon>
        <taxon>Actinomycetota</taxon>
        <taxon>Actinomycetes</taxon>
        <taxon>Micromonosporales</taxon>
        <taxon>Micromonosporaceae</taxon>
        <taxon>Paractinoplanes</taxon>
    </lineage>
</organism>
<dbReference type="Gene3D" id="3.40.50.300">
    <property type="entry name" value="P-loop containing nucleotide triphosphate hydrolases"/>
    <property type="match status" value="1"/>
</dbReference>
<name>A0A919NYP9_9ACTN</name>
<dbReference type="SUPFAM" id="SSF48452">
    <property type="entry name" value="TPR-like"/>
    <property type="match status" value="2"/>
</dbReference>
<dbReference type="PANTHER" id="PTHR47691:SF3">
    <property type="entry name" value="HTH-TYPE TRANSCRIPTIONAL REGULATOR RV0890C-RELATED"/>
    <property type="match status" value="1"/>
</dbReference>
<dbReference type="AlphaFoldDB" id="A0A919NYP9"/>
<feature type="region of interest" description="Disordered" evidence="1">
    <location>
        <begin position="1"/>
        <end position="27"/>
    </location>
</feature>
<protein>
    <recommendedName>
        <fullName evidence="4">NB-ARC domain-containing protein</fullName>
    </recommendedName>
</protein>
<evidence type="ECO:0000256" key="1">
    <source>
        <dbReference type="SAM" id="MobiDB-lite"/>
    </source>
</evidence>
<dbReference type="PANTHER" id="PTHR47691">
    <property type="entry name" value="REGULATOR-RELATED"/>
    <property type="match status" value="1"/>
</dbReference>
<dbReference type="GO" id="GO:0043531">
    <property type="term" value="F:ADP binding"/>
    <property type="evidence" value="ECO:0007669"/>
    <property type="project" value="InterPro"/>
</dbReference>
<gene>
    <name evidence="2" type="ORF">Ate02nite_94150</name>
</gene>
<reference evidence="2" key="1">
    <citation type="submission" date="2021-01" db="EMBL/GenBank/DDBJ databases">
        <title>Whole genome shotgun sequence of Actinoplanes tereljensis NBRC 105297.</title>
        <authorList>
            <person name="Komaki H."/>
            <person name="Tamura T."/>
        </authorList>
    </citation>
    <scope>NUCLEOTIDE SEQUENCE</scope>
    <source>
        <strain evidence="2">NBRC 105297</strain>
    </source>
</reference>
<dbReference type="Gene3D" id="1.25.40.10">
    <property type="entry name" value="Tetratricopeptide repeat domain"/>
    <property type="match status" value="2"/>
</dbReference>
<dbReference type="RefSeq" id="WP_203814488.1">
    <property type="nucleotide sequence ID" value="NZ_BOMY01000063.1"/>
</dbReference>
<dbReference type="Pfam" id="PF13424">
    <property type="entry name" value="TPR_12"/>
    <property type="match status" value="2"/>
</dbReference>
<evidence type="ECO:0000313" key="3">
    <source>
        <dbReference type="Proteomes" id="UP000623608"/>
    </source>
</evidence>
<sequence>MVGAQPDEPGRGPEHVNRSDLSGPADVVQARDVFGGVHFHQDQQPANESRPRQLPSDVRGFVNRVAELRVLNQLRDDEAAATDVTLWVITGTAGVGKTSLALRWAHSVRRRFPHGQLYANLRGYDPGQPVEPAQILDRFLRALGVPAPAIPADLDDRAALYRSRLADRQVLIVLDNAAGARQVRPLLPGTDSCLAVVTSRSMLSGLVALDGGRRLNVRILAQDDAVTLLQTVTADYRVGDDPTELAELAKLCARLPLALRIAAERAASRPFMALGELIQDLRDESALWEALTAEEGEDADAVRAVFAWSYRALSAPVARMFLLLGLHPGPDISTPAAAALAGVSIGQVRHLLDGLVKAHLVEQIVVGRYRLHDLLRAYAVDEERRSANAGERTETTRRILSWYLHSADAAVAQTLPFNRTVPLDPPHDVVPIVFTSSAEAGAWLDAERENLIAATRAAADSRAPRTAWQLAAVLRSVFMHNNAFEGWFATAQIGLEAARTVGDRHGEAETLESLGKAHFQARHLAEAARYHQAALAIRTDIGDDHGTAVSINALGLLGLRHRRLDEARTHFENSLAIFERLGSRRWHALLISNLAEAAYETGDLANAVELLENALAVQREIGDEGQEGNSLFFLSMSLRELGRLDDARQAITRALGIADEHDSPVWLAHWLVEYARVERASERPAEALEAAHRAATVQRAIGDRSREAMAFDEAGEDLRVLGQAEDAIAFHRRAATVHRQLKDSWQLALTLDHLALDLVAIDRIEEAEEQWREAEVALATFQDARAAGIQERISALLARGH</sequence>
<dbReference type="EMBL" id="BOMY01000063">
    <property type="protein sequence ID" value="GIF26685.1"/>
    <property type="molecule type" value="Genomic_DNA"/>
</dbReference>
<dbReference type="InterPro" id="IPR027417">
    <property type="entry name" value="P-loop_NTPase"/>
</dbReference>
<comment type="caution">
    <text evidence="2">The sequence shown here is derived from an EMBL/GenBank/DDBJ whole genome shotgun (WGS) entry which is preliminary data.</text>
</comment>
<dbReference type="Proteomes" id="UP000623608">
    <property type="component" value="Unassembled WGS sequence"/>
</dbReference>
<evidence type="ECO:0000313" key="2">
    <source>
        <dbReference type="EMBL" id="GIF26685.1"/>
    </source>
</evidence>
<proteinExistence type="predicted"/>
<dbReference type="PRINTS" id="PR00364">
    <property type="entry name" value="DISEASERSIST"/>
</dbReference>
<dbReference type="InterPro" id="IPR019734">
    <property type="entry name" value="TPR_rpt"/>
</dbReference>
<keyword evidence="3" id="KW-1185">Reference proteome</keyword>
<accession>A0A919NYP9</accession>
<dbReference type="InterPro" id="IPR011990">
    <property type="entry name" value="TPR-like_helical_dom_sf"/>
</dbReference>
<dbReference type="SMART" id="SM00028">
    <property type="entry name" value="TPR"/>
    <property type="match status" value="5"/>
</dbReference>
<feature type="compositionally biased region" description="Basic and acidic residues" evidence="1">
    <location>
        <begin position="8"/>
        <end position="18"/>
    </location>
</feature>
<evidence type="ECO:0008006" key="4">
    <source>
        <dbReference type="Google" id="ProtNLM"/>
    </source>
</evidence>